<keyword evidence="3" id="KW-1185">Reference proteome</keyword>
<dbReference type="PROSITE" id="PS51186">
    <property type="entry name" value="GNAT"/>
    <property type="match status" value="1"/>
</dbReference>
<proteinExistence type="predicted"/>
<dbReference type="Proteomes" id="UP000198636">
    <property type="component" value="Unassembled WGS sequence"/>
</dbReference>
<dbReference type="InterPro" id="IPR050276">
    <property type="entry name" value="MshD_Acetyltransferase"/>
</dbReference>
<dbReference type="OrthoDB" id="9797178at2"/>
<dbReference type="SUPFAM" id="SSF55729">
    <property type="entry name" value="Acyl-CoA N-acyltransferases (Nat)"/>
    <property type="match status" value="1"/>
</dbReference>
<evidence type="ECO:0000259" key="1">
    <source>
        <dbReference type="PROSITE" id="PS51186"/>
    </source>
</evidence>
<name>A0A1G5KZ65_9FIRM</name>
<dbReference type="Gene3D" id="3.40.630.30">
    <property type="match status" value="1"/>
</dbReference>
<dbReference type="EMBL" id="FMUS01000034">
    <property type="protein sequence ID" value="SCZ05912.1"/>
    <property type="molecule type" value="Genomic_DNA"/>
</dbReference>
<evidence type="ECO:0000313" key="2">
    <source>
        <dbReference type="EMBL" id="SCZ05912.1"/>
    </source>
</evidence>
<dbReference type="InterPro" id="IPR016181">
    <property type="entry name" value="Acyl_CoA_acyltransferase"/>
</dbReference>
<dbReference type="InterPro" id="IPR000182">
    <property type="entry name" value="GNAT_dom"/>
</dbReference>
<dbReference type="STRING" id="1120976.SAMN03080606_03911"/>
<dbReference type="RefSeq" id="WP_091547054.1">
    <property type="nucleotide sequence ID" value="NZ_FMUS01000034.1"/>
</dbReference>
<protein>
    <submittedName>
        <fullName evidence="2">Predicted N-acetyltransferase YhbS</fullName>
    </submittedName>
</protein>
<dbReference type="AlphaFoldDB" id="A0A1G5KZ65"/>
<dbReference type="PANTHER" id="PTHR43617">
    <property type="entry name" value="L-AMINO ACID N-ACETYLTRANSFERASE"/>
    <property type="match status" value="1"/>
</dbReference>
<accession>A0A1G5KZ65</accession>
<dbReference type="PANTHER" id="PTHR43617:SF38">
    <property type="entry name" value="N-ACETYLTRANSFERASE DOMAIN-CONTAINING PROTEIN"/>
    <property type="match status" value="1"/>
</dbReference>
<organism evidence="2 3">
    <name type="scientific">Alkaliphilus peptidifermentans DSM 18978</name>
    <dbReference type="NCBI Taxonomy" id="1120976"/>
    <lineage>
        <taxon>Bacteria</taxon>
        <taxon>Bacillati</taxon>
        <taxon>Bacillota</taxon>
        <taxon>Clostridia</taxon>
        <taxon>Peptostreptococcales</taxon>
        <taxon>Natronincolaceae</taxon>
        <taxon>Alkaliphilus</taxon>
    </lineage>
</organism>
<feature type="domain" description="N-acetyltransferase" evidence="1">
    <location>
        <begin position="4"/>
        <end position="154"/>
    </location>
</feature>
<gene>
    <name evidence="2" type="ORF">SAMN03080606_03911</name>
</gene>
<dbReference type="Pfam" id="PF13508">
    <property type="entry name" value="Acetyltransf_7"/>
    <property type="match status" value="1"/>
</dbReference>
<sequence>MVNIKLRNETSSDYRMVEELTREAFWNHHVPGCDEHYLLHIMRKSDSFISELDFVAEIDGNVVGNIVYTRSKIIGDNGECIDVITFGPLSVIPEYQGKGVGRMLIEHTIENAKELGFRAVLIYGDPSYYSKFGFIEAEKYDIRTPDNMYAVPLQALELYQGALSDCGGRFYEDSVYEIDEIASKEFDKGFPQKDKLNGLPTQERFIQLVNMRKSR</sequence>
<keyword evidence="2" id="KW-0808">Transferase</keyword>
<reference evidence="2 3" key="1">
    <citation type="submission" date="2016-10" db="EMBL/GenBank/DDBJ databases">
        <authorList>
            <person name="de Groot N.N."/>
        </authorList>
    </citation>
    <scope>NUCLEOTIDE SEQUENCE [LARGE SCALE GENOMIC DNA]</scope>
    <source>
        <strain evidence="2 3">DSM 18978</strain>
    </source>
</reference>
<dbReference type="CDD" id="cd04301">
    <property type="entry name" value="NAT_SF"/>
    <property type="match status" value="1"/>
</dbReference>
<dbReference type="GO" id="GO:0016747">
    <property type="term" value="F:acyltransferase activity, transferring groups other than amino-acyl groups"/>
    <property type="evidence" value="ECO:0007669"/>
    <property type="project" value="InterPro"/>
</dbReference>
<evidence type="ECO:0000313" key="3">
    <source>
        <dbReference type="Proteomes" id="UP000198636"/>
    </source>
</evidence>